<evidence type="ECO:0000256" key="3">
    <source>
        <dbReference type="ARBA" id="ARBA00022989"/>
    </source>
</evidence>
<dbReference type="RefSeq" id="WP_184836627.1">
    <property type="nucleotide sequence ID" value="NZ_JACHMN010000002.1"/>
</dbReference>
<feature type="transmembrane region" description="Helical" evidence="5">
    <location>
        <begin position="80"/>
        <end position="98"/>
    </location>
</feature>
<keyword evidence="2 5" id="KW-0812">Transmembrane</keyword>
<reference evidence="7 8" key="1">
    <citation type="submission" date="2020-08" db="EMBL/GenBank/DDBJ databases">
        <title>Sequencing the genomes of 1000 actinobacteria strains.</title>
        <authorList>
            <person name="Klenk H.-P."/>
        </authorList>
    </citation>
    <scope>NUCLEOTIDE SEQUENCE [LARGE SCALE GENOMIC DNA]</scope>
    <source>
        <strain evidence="7 8">DSM 45362</strain>
    </source>
</reference>
<evidence type="ECO:0000259" key="6">
    <source>
        <dbReference type="Pfam" id="PF02656"/>
    </source>
</evidence>
<evidence type="ECO:0000256" key="1">
    <source>
        <dbReference type="ARBA" id="ARBA00004127"/>
    </source>
</evidence>
<evidence type="ECO:0000313" key="8">
    <source>
        <dbReference type="Proteomes" id="UP000587527"/>
    </source>
</evidence>
<proteinExistence type="predicted"/>
<dbReference type="GO" id="GO:0012505">
    <property type="term" value="C:endomembrane system"/>
    <property type="evidence" value="ECO:0007669"/>
    <property type="project" value="UniProtKB-SubCell"/>
</dbReference>
<keyword evidence="8" id="KW-1185">Reference proteome</keyword>
<evidence type="ECO:0000256" key="5">
    <source>
        <dbReference type="SAM" id="Phobius"/>
    </source>
</evidence>
<dbReference type="Pfam" id="PF02656">
    <property type="entry name" value="DUF202"/>
    <property type="match status" value="1"/>
</dbReference>
<evidence type="ECO:0000313" key="7">
    <source>
        <dbReference type="EMBL" id="MBB5869769.1"/>
    </source>
</evidence>
<dbReference type="AlphaFoldDB" id="A0A841BRE5"/>
<evidence type="ECO:0000256" key="4">
    <source>
        <dbReference type="ARBA" id="ARBA00023136"/>
    </source>
</evidence>
<name>A0A841BRE5_9ACTN</name>
<comment type="subcellular location">
    <subcellularLocation>
        <location evidence="1">Endomembrane system</location>
        <topology evidence="1">Multi-pass membrane protein</topology>
    </subcellularLocation>
</comment>
<feature type="domain" description="DUF202" evidence="6">
    <location>
        <begin position="3"/>
        <end position="65"/>
    </location>
</feature>
<dbReference type="EMBL" id="JACHMN010000002">
    <property type="protein sequence ID" value="MBB5869769.1"/>
    <property type="molecule type" value="Genomic_DNA"/>
</dbReference>
<feature type="transmembrane region" description="Helical" evidence="5">
    <location>
        <begin position="18"/>
        <end position="37"/>
    </location>
</feature>
<keyword evidence="3 5" id="KW-1133">Transmembrane helix</keyword>
<accession>A0A841BRE5</accession>
<dbReference type="InterPro" id="IPR003807">
    <property type="entry name" value="DUF202"/>
</dbReference>
<dbReference type="Proteomes" id="UP000587527">
    <property type="component" value="Unassembled WGS sequence"/>
</dbReference>
<feature type="transmembrane region" description="Helical" evidence="5">
    <location>
        <begin position="43"/>
        <end position="59"/>
    </location>
</feature>
<sequence>MTTGAAVERTRLAWRRTMLVTSVVAIVMVVAAVHGGISPTEAGALTLGMLVWLGFLILSQRRIRALNASTAGDPPEIARTVTLAGLAIALLATLGLVLL</sequence>
<organism evidence="7 8">
    <name type="scientific">Allocatelliglobosispora scoriae</name>
    <dbReference type="NCBI Taxonomy" id="643052"/>
    <lineage>
        <taxon>Bacteria</taxon>
        <taxon>Bacillati</taxon>
        <taxon>Actinomycetota</taxon>
        <taxon>Actinomycetes</taxon>
        <taxon>Micromonosporales</taxon>
        <taxon>Micromonosporaceae</taxon>
        <taxon>Allocatelliglobosispora</taxon>
    </lineage>
</organism>
<protein>
    <submittedName>
        <fullName evidence="7">Uncharacterized membrane protein YidH (DUF202 family)</fullName>
    </submittedName>
</protein>
<evidence type="ECO:0000256" key="2">
    <source>
        <dbReference type="ARBA" id="ARBA00022692"/>
    </source>
</evidence>
<keyword evidence="4 5" id="KW-0472">Membrane</keyword>
<comment type="caution">
    <text evidence="7">The sequence shown here is derived from an EMBL/GenBank/DDBJ whole genome shotgun (WGS) entry which is preliminary data.</text>
</comment>
<gene>
    <name evidence="7" type="ORF">F4553_003148</name>
</gene>